<proteinExistence type="predicted"/>
<accession>A0A0A8YM80</accession>
<reference evidence="2" key="2">
    <citation type="journal article" date="2015" name="Data Brief">
        <title>Shoot transcriptome of the giant reed, Arundo donax.</title>
        <authorList>
            <person name="Barrero R.A."/>
            <person name="Guerrero F.D."/>
            <person name="Moolhuijzen P."/>
            <person name="Goolsby J.A."/>
            <person name="Tidwell J."/>
            <person name="Bellgard S.E."/>
            <person name="Bellgard M.I."/>
        </authorList>
    </citation>
    <scope>NUCLEOTIDE SEQUENCE</scope>
    <source>
        <tissue evidence="2">Shoot tissue taken approximately 20 cm above the soil surface</tissue>
    </source>
</reference>
<evidence type="ECO:0000256" key="1">
    <source>
        <dbReference type="SAM" id="MobiDB-lite"/>
    </source>
</evidence>
<evidence type="ECO:0000313" key="2">
    <source>
        <dbReference type="EMBL" id="JAD26673.1"/>
    </source>
</evidence>
<protein>
    <submittedName>
        <fullName evidence="2">Uncharacterized protein</fullName>
    </submittedName>
</protein>
<reference evidence="2" key="1">
    <citation type="submission" date="2014-09" db="EMBL/GenBank/DDBJ databases">
        <authorList>
            <person name="Magalhaes I.L.F."/>
            <person name="Oliveira U."/>
            <person name="Santos F.R."/>
            <person name="Vidigal T.H.D.A."/>
            <person name="Brescovit A.D."/>
            <person name="Santos A.J."/>
        </authorList>
    </citation>
    <scope>NUCLEOTIDE SEQUENCE</scope>
    <source>
        <tissue evidence="2">Shoot tissue taken approximately 20 cm above the soil surface</tissue>
    </source>
</reference>
<sequence>MARSSSVPRKRAAPGCEPGSDEGRTHVEGIGGQQAWSGRAHSSGGWRRRTAS</sequence>
<name>A0A0A8YM80_ARUDO</name>
<dbReference type="AlphaFoldDB" id="A0A0A8YM80"/>
<feature type="region of interest" description="Disordered" evidence="1">
    <location>
        <begin position="1"/>
        <end position="52"/>
    </location>
</feature>
<organism evidence="2">
    <name type="scientific">Arundo donax</name>
    <name type="common">Giant reed</name>
    <name type="synonym">Donax arundinaceus</name>
    <dbReference type="NCBI Taxonomy" id="35708"/>
    <lineage>
        <taxon>Eukaryota</taxon>
        <taxon>Viridiplantae</taxon>
        <taxon>Streptophyta</taxon>
        <taxon>Embryophyta</taxon>
        <taxon>Tracheophyta</taxon>
        <taxon>Spermatophyta</taxon>
        <taxon>Magnoliopsida</taxon>
        <taxon>Liliopsida</taxon>
        <taxon>Poales</taxon>
        <taxon>Poaceae</taxon>
        <taxon>PACMAD clade</taxon>
        <taxon>Arundinoideae</taxon>
        <taxon>Arundineae</taxon>
        <taxon>Arundo</taxon>
    </lineage>
</organism>
<dbReference type="EMBL" id="GBRH01271222">
    <property type="protein sequence ID" value="JAD26673.1"/>
    <property type="molecule type" value="Transcribed_RNA"/>
</dbReference>